<comment type="caution">
    <text evidence="7">The sequence shown here is derived from an EMBL/GenBank/DDBJ whole genome shotgun (WGS) entry which is preliminary data.</text>
</comment>
<dbReference type="InterPro" id="IPR007422">
    <property type="entry name" value="Peptidase_Prp"/>
</dbReference>
<dbReference type="Proteomes" id="UP000298210">
    <property type="component" value="Unassembled WGS sequence"/>
</dbReference>
<dbReference type="GO" id="GO:0006508">
    <property type="term" value="P:proteolysis"/>
    <property type="evidence" value="ECO:0007669"/>
    <property type="project" value="UniProtKB-KW"/>
</dbReference>
<evidence type="ECO:0000256" key="1">
    <source>
        <dbReference type="ARBA" id="ARBA00022517"/>
    </source>
</evidence>
<keyword evidence="4" id="KW-0788">Thiol protease</keyword>
<evidence type="ECO:0000256" key="6">
    <source>
        <dbReference type="ARBA" id="ARBA00044538"/>
    </source>
</evidence>
<evidence type="ECO:0000256" key="3">
    <source>
        <dbReference type="ARBA" id="ARBA00022801"/>
    </source>
</evidence>
<dbReference type="PANTHER" id="PTHR39178">
    <property type="entry name" value="HYPOTHETICAL RIBOSOME-ASSOCIATED PROTEIN"/>
    <property type="match status" value="1"/>
</dbReference>
<proteinExistence type="inferred from homology"/>
<dbReference type="AlphaFoldDB" id="A0A4Y7WRF5"/>
<dbReference type="SUPFAM" id="SSF118010">
    <property type="entry name" value="TM1457-like"/>
    <property type="match status" value="1"/>
</dbReference>
<dbReference type="GO" id="GO:0042254">
    <property type="term" value="P:ribosome biogenesis"/>
    <property type="evidence" value="ECO:0007669"/>
    <property type="project" value="UniProtKB-KW"/>
</dbReference>
<dbReference type="NCBIfam" id="NF011126">
    <property type="entry name" value="PRK14553.1-6"/>
    <property type="match status" value="1"/>
</dbReference>
<dbReference type="EMBL" id="SNUX01000001">
    <property type="protein sequence ID" value="TES51001.1"/>
    <property type="molecule type" value="Genomic_DNA"/>
</dbReference>
<keyword evidence="2 7" id="KW-0645">Protease</keyword>
<evidence type="ECO:0000313" key="8">
    <source>
        <dbReference type="Proteomes" id="UP000298210"/>
    </source>
</evidence>
<organism evidence="7 8">
    <name type="scientific">Shouchella lehensis</name>
    <dbReference type="NCBI Taxonomy" id="300825"/>
    <lineage>
        <taxon>Bacteria</taxon>
        <taxon>Bacillati</taxon>
        <taxon>Bacillota</taxon>
        <taxon>Bacilli</taxon>
        <taxon>Bacillales</taxon>
        <taxon>Bacillaceae</taxon>
        <taxon>Shouchella</taxon>
    </lineage>
</organism>
<keyword evidence="1" id="KW-0690">Ribosome biogenesis</keyword>
<accession>A0A4Y7WRF5</accession>
<dbReference type="InterPro" id="IPR036764">
    <property type="entry name" value="Peptidase_Prp_sf"/>
</dbReference>
<sequence length="113" mass="12376">MIRIQFHHDQEENITMFTMSGHAEAGPHGQDIVCAGASAVSIGAINAVHALCGVDLVVDLAGSEGGYLHCEVPENLDTKTYDQVQLLLKGMELSLHSMEQSYRSFMSIETDRR</sequence>
<dbReference type="RefSeq" id="WP_055736287.1">
    <property type="nucleotide sequence ID" value="NZ_LDIM01000012.1"/>
</dbReference>
<dbReference type="PANTHER" id="PTHR39178:SF1">
    <property type="entry name" value="RIBOSOMAL-PROCESSING CYSTEINE PROTEASE PRP"/>
    <property type="match status" value="1"/>
</dbReference>
<evidence type="ECO:0000256" key="5">
    <source>
        <dbReference type="ARBA" id="ARBA00044503"/>
    </source>
</evidence>
<evidence type="ECO:0000256" key="2">
    <source>
        <dbReference type="ARBA" id="ARBA00022670"/>
    </source>
</evidence>
<comment type="similarity">
    <text evidence="5">Belongs to the Prp family.</text>
</comment>
<protein>
    <recommendedName>
        <fullName evidence="6">Ribosomal processing cysteine protease Prp</fullName>
    </recommendedName>
</protein>
<dbReference type="CDD" id="cd16332">
    <property type="entry name" value="Prp-like"/>
    <property type="match status" value="1"/>
</dbReference>
<dbReference type="Gene3D" id="3.30.70.1490">
    <property type="entry name" value="Cysteine protease Prp"/>
    <property type="match status" value="1"/>
</dbReference>
<reference evidence="7 8" key="1">
    <citation type="submission" date="2019-03" db="EMBL/GenBank/DDBJ databases">
        <authorList>
            <person name="Liu G."/>
        </authorList>
    </citation>
    <scope>NUCLEOTIDE SEQUENCE [LARGE SCALE GENOMIC DNA]</scope>
    <source>
        <strain evidence="7 8">DSM 19099</strain>
    </source>
</reference>
<dbReference type="GO" id="GO:0008234">
    <property type="term" value="F:cysteine-type peptidase activity"/>
    <property type="evidence" value="ECO:0007669"/>
    <property type="project" value="UniProtKB-KW"/>
</dbReference>
<dbReference type="Pfam" id="PF04327">
    <property type="entry name" value="Peptidase_Prp"/>
    <property type="match status" value="1"/>
</dbReference>
<gene>
    <name evidence="7" type="ORF">E2L03_03515</name>
</gene>
<evidence type="ECO:0000313" key="7">
    <source>
        <dbReference type="EMBL" id="TES51001.1"/>
    </source>
</evidence>
<keyword evidence="3" id="KW-0378">Hydrolase</keyword>
<evidence type="ECO:0000256" key="4">
    <source>
        <dbReference type="ARBA" id="ARBA00022807"/>
    </source>
</evidence>
<name>A0A4Y7WRF5_9BACI</name>